<name>A0A2H0W3H0_9BACT</name>
<evidence type="ECO:0000313" key="2">
    <source>
        <dbReference type="Proteomes" id="UP000229056"/>
    </source>
</evidence>
<evidence type="ECO:0000313" key="1">
    <source>
        <dbReference type="EMBL" id="PIS05854.1"/>
    </source>
</evidence>
<proteinExistence type="predicted"/>
<sequence>MKINTKPILVTGSHRSGSTWVGQMLSLPYNIKYVSEPFNPSYGLRKFKSWFVYINSNNENNYRSEINKLLKFRGNYRFNLPALRYWSNLVWPFNKRVVVKDPIACFSSQWLSDNFDMEVIVLFRHPVAFYTSLKRLDWHFDFDNFLNQSDLMADHLGLFSDLIKKDNKSYAEEAAILWLCIYHVLDKYITSHPDWIVKRHEDISTDPIKEFTEIYSKLNLPFTSKVNKKIIEYSSGKNTEPTKVLDLKRDSKTVVDQWSKHASSEEIKIIKNITGDLALKYYPEDKWH</sequence>
<dbReference type="InterPro" id="IPR027417">
    <property type="entry name" value="P-loop_NTPase"/>
</dbReference>
<evidence type="ECO:0008006" key="3">
    <source>
        <dbReference type="Google" id="ProtNLM"/>
    </source>
</evidence>
<comment type="caution">
    <text evidence="1">The sequence shown here is derived from an EMBL/GenBank/DDBJ whole genome shotgun (WGS) entry which is preliminary data.</text>
</comment>
<dbReference type="Proteomes" id="UP000229056">
    <property type="component" value="Unassembled WGS sequence"/>
</dbReference>
<dbReference type="PANTHER" id="PTHR10704">
    <property type="entry name" value="CARBOHYDRATE SULFOTRANSFERASE"/>
    <property type="match status" value="1"/>
</dbReference>
<dbReference type="AlphaFoldDB" id="A0A2H0W3H0"/>
<dbReference type="GO" id="GO:0006044">
    <property type="term" value="P:N-acetylglucosamine metabolic process"/>
    <property type="evidence" value="ECO:0007669"/>
    <property type="project" value="TreeGrafter"/>
</dbReference>
<dbReference type="SUPFAM" id="SSF52540">
    <property type="entry name" value="P-loop containing nucleoside triphosphate hydrolases"/>
    <property type="match status" value="1"/>
</dbReference>
<dbReference type="EMBL" id="PEZY01000012">
    <property type="protein sequence ID" value="PIS05854.1"/>
    <property type="molecule type" value="Genomic_DNA"/>
</dbReference>
<dbReference type="InterPro" id="IPR051135">
    <property type="entry name" value="Gal/GlcNAc/GalNAc_ST"/>
</dbReference>
<reference evidence="2" key="1">
    <citation type="submission" date="2017-09" db="EMBL/GenBank/DDBJ databases">
        <title>Depth-based differentiation of microbial function through sediment-hosted aquifers and enrichment of novel symbionts in the deep terrestrial subsurface.</title>
        <authorList>
            <person name="Probst A.J."/>
            <person name="Ladd B."/>
            <person name="Jarett J.K."/>
            <person name="Geller-Mcgrath D.E."/>
            <person name="Sieber C.M.K."/>
            <person name="Emerson J.B."/>
            <person name="Anantharaman K."/>
            <person name="Thomas B.C."/>
            <person name="Malmstrom R."/>
            <person name="Stieglmeier M."/>
            <person name="Klingl A."/>
            <person name="Woyke T."/>
            <person name="Ryan C.M."/>
            <person name="Banfield J.F."/>
        </authorList>
    </citation>
    <scope>NUCLEOTIDE SEQUENCE [LARGE SCALE GENOMIC DNA]</scope>
</reference>
<gene>
    <name evidence="1" type="ORF">COT80_03750</name>
</gene>
<dbReference type="GO" id="GO:0001517">
    <property type="term" value="F:N-acetylglucosamine 6-O-sulfotransferase activity"/>
    <property type="evidence" value="ECO:0007669"/>
    <property type="project" value="TreeGrafter"/>
</dbReference>
<accession>A0A2H0W3H0</accession>
<organism evidence="1 2">
    <name type="scientific">Candidatus Buchananbacteria bacterium CG10_big_fil_rev_8_21_14_0_10_33_19</name>
    <dbReference type="NCBI Taxonomy" id="1974525"/>
    <lineage>
        <taxon>Bacteria</taxon>
        <taxon>Candidatus Buchananiibacteriota</taxon>
    </lineage>
</organism>
<protein>
    <recommendedName>
        <fullName evidence="3">Sulfotransferase domain-containing protein</fullName>
    </recommendedName>
</protein>
<dbReference type="PANTHER" id="PTHR10704:SF44">
    <property type="entry name" value="LD35051P-RELATED"/>
    <property type="match status" value="1"/>
</dbReference>
<dbReference type="GO" id="GO:0006790">
    <property type="term" value="P:sulfur compound metabolic process"/>
    <property type="evidence" value="ECO:0007669"/>
    <property type="project" value="TreeGrafter"/>
</dbReference>
<dbReference type="Gene3D" id="3.40.50.300">
    <property type="entry name" value="P-loop containing nucleotide triphosphate hydrolases"/>
    <property type="match status" value="1"/>
</dbReference>